<sequence>MVTATLVVVTVLVTGVCALPVGIPYPRHDHDTSYARDDPYAHYRYEETTTPKPVHIPVTPPPDLNFSTSTPRPGSALHAVKFMQQFGYVPKGDNDTDFLFTSQSLEEAIKRMQRFGNIPQTGLIDNATLVLMETPRCGLPDMDPQDFLDKPHIRRKRYIVGSGGWNKRRLTYYVANWSPQLRSKEVVQRELRRAFDAWSTYSHLQFNESSHQDADIIIFFANYAHGDGYAFDGPSGILAHAYYPYEFGSYGGDVHFDESETWTTKPKDQYSGLDFFTVAVHEIGHSLGLAHSPVSGSIMFPYYKGYTANFALDYDDVMAMWELYIKRKLKGDDEYFKSTTSTTTTTPENDDRQSDAAGDDHDNENGDGDGVHKKDDGGNDDEDFYEEDRKRREEVEKTRAEERRRQREEEEERRRWEEDIRRKEEETRRREEEERRRWEEEEDNNWGRREEASTKPPPTLPNICYGNYDAVAMLRRELFIFKDEYLWRYSERGRIRPGYPSLIRTLFPALPAFLKKVDAVYERDTDSSIVFFIGKYYYVHDGNRLVEDSPRPLTDLGLPEIQTSIDAAFYWPRAKKTYFFSKNWYFRYNDTARQMDSGYPKDISKWNGLPGDLDDAFTWTDGQSYFLRGYQFWKFDNVKIKPAAGYPKEAPQYWAQCPSNHKK</sequence>
<evidence type="ECO:0000256" key="7">
    <source>
        <dbReference type="ARBA" id="ARBA00023049"/>
    </source>
</evidence>
<keyword evidence="5" id="KW-0378">Hydrolase</keyword>
<dbReference type="GO" id="GO:0004222">
    <property type="term" value="F:metalloendopeptidase activity"/>
    <property type="evidence" value="ECO:0007669"/>
    <property type="project" value="InterPro"/>
</dbReference>
<dbReference type="InterPro" id="IPR000585">
    <property type="entry name" value="Hemopexin-like_dom"/>
</dbReference>
<dbReference type="AlphaFoldDB" id="A0A8J5JJA4"/>
<keyword evidence="7" id="KW-0482">Metalloprotease</keyword>
<keyword evidence="8" id="KW-0865">Zymogen</keyword>
<dbReference type="EMBL" id="JAHLQT010038254">
    <property type="protein sequence ID" value="KAG7157008.1"/>
    <property type="molecule type" value="Genomic_DNA"/>
</dbReference>
<dbReference type="GO" id="GO:0030574">
    <property type="term" value="P:collagen catabolic process"/>
    <property type="evidence" value="ECO:0007669"/>
    <property type="project" value="TreeGrafter"/>
</dbReference>
<name>A0A8J5JJA4_HOMAM</name>
<dbReference type="Pfam" id="PF00045">
    <property type="entry name" value="Hemopexin"/>
    <property type="match status" value="4"/>
</dbReference>
<dbReference type="PANTHER" id="PTHR10201:SF169">
    <property type="entry name" value="MATRIX METALLOPROTEINASE-16-LIKE PROTEIN"/>
    <property type="match status" value="1"/>
</dbReference>
<comment type="cofactor">
    <cofactor evidence="1">
        <name>Zn(2+)</name>
        <dbReference type="ChEBI" id="CHEBI:29105"/>
    </cofactor>
</comment>
<dbReference type="Proteomes" id="UP000747542">
    <property type="component" value="Unassembled WGS sequence"/>
</dbReference>
<dbReference type="CDD" id="cd00094">
    <property type="entry name" value="HX"/>
    <property type="match status" value="1"/>
</dbReference>
<feature type="repeat" description="Hemopexin" evidence="9">
    <location>
        <begin position="562"/>
        <end position="610"/>
    </location>
</feature>
<comment type="caution">
    <text evidence="13">The sequence shown here is derived from an EMBL/GenBank/DDBJ whole genome shotgun (WGS) entry which is preliminary data.</text>
</comment>
<evidence type="ECO:0000256" key="6">
    <source>
        <dbReference type="ARBA" id="ARBA00022833"/>
    </source>
</evidence>
<comment type="similarity">
    <text evidence="2">Belongs to the peptidase M10A family.</text>
</comment>
<dbReference type="Pfam" id="PF01471">
    <property type="entry name" value="PG_binding_1"/>
    <property type="match status" value="1"/>
</dbReference>
<evidence type="ECO:0000256" key="4">
    <source>
        <dbReference type="ARBA" id="ARBA00022723"/>
    </source>
</evidence>
<dbReference type="SMART" id="SM00120">
    <property type="entry name" value="HX"/>
    <property type="match status" value="4"/>
</dbReference>
<feature type="compositionally biased region" description="Basic and acidic residues" evidence="10">
    <location>
        <begin position="387"/>
        <end position="453"/>
    </location>
</feature>
<dbReference type="GO" id="GO:0031012">
    <property type="term" value="C:extracellular matrix"/>
    <property type="evidence" value="ECO:0007669"/>
    <property type="project" value="InterPro"/>
</dbReference>
<keyword evidence="6" id="KW-0862">Zinc</keyword>
<evidence type="ECO:0000256" key="3">
    <source>
        <dbReference type="ARBA" id="ARBA00022670"/>
    </source>
</evidence>
<dbReference type="Pfam" id="PF00413">
    <property type="entry name" value="Peptidase_M10"/>
    <property type="match status" value="1"/>
</dbReference>
<protein>
    <submittedName>
        <fullName evidence="13">Matrix metalloproteinase-17-like</fullName>
    </submittedName>
</protein>
<dbReference type="PIRSF" id="PIRSF001191">
    <property type="entry name" value="Peptidase_M10A_matrix"/>
    <property type="match status" value="1"/>
</dbReference>
<feature type="repeat" description="Hemopexin" evidence="9">
    <location>
        <begin position="611"/>
        <end position="657"/>
    </location>
</feature>
<evidence type="ECO:0000256" key="2">
    <source>
        <dbReference type="ARBA" id="ARBA00010370"/>
    </source>
</evidence>
<dbReference type="InterPro" id="IPR033739">
    <property type="entry name" value="M10A_MMP"/>
</dbReference>
<feature type="chain" id="PRO_5035325134" evidence="11">
    <location>
        <begin position="19"/>
        <end position="663"/>
    </location>
</feature>
<dbReference type="PROSITE" id="PS51642">
    <property type="entry name" value="HEMOPEXIN_2"/>
    <property type="match status" value="4"/>
</dbReference>
<reference evidence="13" key="1">
    <citation type="journal article" date="2021" name="Sci. Adv.">
        <title>The American lobster genome reveals insights on longevity, neural, and immune adaptations.</title>
        <authorList>
            <person name="Polinski J.M."/>
            <person name="Zimin A.V."/>
            <person name="Clark K.F."/>
            <person name="Kohn A.B."/>
            <person name="Sadowski N."/>
            <person name="Timp W."/>
            <person name="Ptitsyn A."/>
            <person name="Khanna P."/>
            <person name="Romanova D.Y."/>
            <person name="Williams P."/>
            <person name="Greenwood S.J."/>
            <person name="Moroz L.L."/>
            <person name="Walt D.R."/>
            <person name="Bodnar A.G."/>
        </authorList>
    </citation>
    <scope>NUCLEOTIDE SEQUENCE</scope>
    <source>
        <strain evidence="13">GMGI-L3</strain>
    </source>
</reference>
<dbReference type="FunFam" id="3.40.390.10:FF:000022">
    <property type="entry name" value="Matrix metalloproteinase 1, isoform C"/>
    <property type="match status" value="1"/>
</dbReference>
<feature type="signal peptide" evidence="11">
    <location>
        <begin position="1"/>
        <end position="18"/>
    </location>
</feature>
<dbReference type="GO" id="GO:0008270">
    <property type="term" value="F:zinc ion binding"/>
    <property type="evidence" value="ECO:0007669"/>
    <property type="project" value="InterPro"/>
</dbReference>
<keyword evidence="4" id="KW-0479">Metal-binding</keyword>
<feature type="region of interest" description="Disordered" evidence="10">
    <location>
        <begin position="339"/>
        <end position="459"/>
    </location>
</feature>
<dbReference type="GO" id="GO:0030198">
    <property type="term" value="P:extracellular matrix organization"/>
    <property type="evidence" value="ECO:0007669"/>
    <property type="project" value="TreeGrafter"/>
</dbReference>
<evidence type="ECO:0000256" key="11">
    <source>
        <dbReference type="SAM" id="SignalP"/>
    </source>
</evidence>
<feature type="compositionally biased region" description="Basic and acidic residues" evidence="10">
    <location>
        <begin position="349"/>
        <end position="377"/>
    </location>
</feature>
<proteinExistence type="inferred from homology"/>
<evidence type="ECO:0000256" key="1">
    <source>
        <dbReference type="ARBA" id="ARBA00001947"/>
    </source>
</evidence>
<evidence type="ECO:0000313" key="13">
    <source>
        <dbReference type="EMBL" id="KAG7157008.1"/>
    </source>
</evidence>
<accession>A0A8J5JJA4</accession>
<dbReference type="InterPro" id="IPR001818">
    <property type="entry name" value="Pept_M10_metallopeptidase"/>
</dbReference>
<dbReference type="InterPro" id="IPR018487">
    <property type="entry name" value="Hemopexin-like_repeat"/>
</dbReference>
<keyword evidence="3" id="KW-0645">Protease</keyword>
<feature type="domain" description="Peptidase metallopeptidase" evidence="12">
    <location>
        <begin position="161"/>
        <end position="326"/>
    </location>
</feature>
<dbReference type="GO" id="GO:0006508">
    <property type="term" value="P:proteolysis"/>
    <property type="evidence" value="ECO:0007669"/>
    <property type="project" value="UniProtKB-KW"/>
</dbReference>
<evidence type="ECO:0000256" key="5">
    <source>
        <dbReference type="ARBA" id="ARBA00022801"/>
    </source>
</evidence>
<keyword evidence="11" id="KW-0732">Signal</keyword>
<feature type="repeat" description="Hemopexin" evidence="9">
    <location>
        <begin position="461"/>
        <end position="510"/>
    </location>
</feature>
<feature type="repeat" description="Hemopexin" evidence="9">
    <location>
        <begin position="514"/>
        <end position="560"/>
    </location>
</feature>
<dbReference type="InterPro" id="IPR002477">
    <property type="entry name" value="Peptidoglycan-bd-like"/>
</dbReference>
<dbReference type="FunFam" id="2.110.10.10:FF:000018">
    <property type="entry name" value="Matrix metallopeptidase 25b"/>
    <property type="match status" value="1"/>
</dbReference>
<dbReference type="InterPro" id="IPR006026">
    <property type="entry name" value="Peptidase_Metallo"/>
</dbReference>
<evidence type="ECO:0000313" key="14">
    <source>
        <dbReference type="Proteomes" id="UP000747542"/>
    </source>
</evidence>
<dbReference type="SMART" id="SM00235">
    <property type="entry name" value="ZnMc"/>
    <property type="match status" value="1"/>
</dbReference>
<dbReference type="InterPro" id="IPR021190">
    <property type="entry name" value="Pept_M10A"/>
</dbReference>
<evidence type="ECO:0000256" key="8">
    <source>
        <dbReference type="ARBA" id="ARBA00023145"/>
    </source>
</evidence>
<dbReference type="GO" id="GO:0005615">
    <property type="term" value="C:extracellular space"/>
    <property type="evidence" value="ECO:0007669"/>
    <property type="project" value="TreeGrafter"/>
</dbReference>
<organism evidence="13 14">
    <name type="scientific">Homarus americanus</name>
    <name type="common">American lobster</name>
    <dbReference type="NCBI Taxonomy" id="6706"/>
    <lineage>
        <taxon>Eukaryota</taxon>
        <taxon>Metazoa</taxon>
        <taxon>Ecdysozoa</taxon>
        <taxon>Arthropoda</taxon>
        <taxon>Crustacea</taxon>
        <taxon>Multicrustacea</taxon>
        <taxon>Malacostraca</taxon>
        <taxon>Eumalacostraca</taxon>
        <taxon>Eucarida</taxon>
        <taxon>Decapoda</taxon>
        <taxon>Pleocyemata</taxon>
        <taxon>Astacidea</taxon>
        <taxon>Nephropoidea</taxon>
        <taxon>Nephropidae</taxon>
        <taxon>Homarus</taxon>
    </lineage>
</organism>
<evidence type="ECO:0000256" key="10">
    <source>
        <dbReference type="SAM" id="MobiDB-lite"/>
    </source>
</evidence>
<dbReference type="CDD" id="cd04278">
    <property type="entry name" value="ZnMc_MMP"/>
    <property type="match status" value="1"/>
</dbReference>
<evidence type="ECO:0000259" key="12">
    <source>
        <dbReference type="SMART" id="SM00235"/>
    </source>
</evidence>
<dbReference type="OrthoDB" id="406838at2759"/>
<evidence type="ECO:0000256" key="9">
    <source>
        <dbReference type="PROSITE-ProRule" id="PRU01011"/>
    </source>
</evidence>
<keyword evidence="14" id="KW-1185">Reference proteome</keyword>
<dbReference type="PANTHER" id="PTHR10201">
    <property type="entry name" value="MATRIX METALLOPROTEINASE"/>
    <property type="match status" value="1"/>
</dbReference>
<gene>
    <name evidence="13" type="primary">Mmp17-L</name>
    <name evidence="13" type="ORF">Hamer_G020291</name>
</gene>